<keyword evidence="7" id="KW-1185">Reference proteome</keyword>
<feature type="region of interest" description="Disordered" evidence="5">
    <location>
        <begin position="531"/>
        <end position="555"/>
    </location>
</feature>
<proteinExistence type="predicted"/>
<dbReference type="PANTHER" id="PTHR21514:SF0">
    <property type="entry name" value="AP-4 COMPLEX ACCESSORY SUBUNIT TEPSIN"/>
    <property type="match status" value="1"/>
</dbReference>
<dbReference type="AlphaFoldDB" id="A0A6P7TGJ0"/>
<protein>
    <submittedName>
        <fullName evidence="8">AP-4 complex accessory subunit Tepsin-like</fullName>
    </submittedName>
</protein>
<keyword evidence="4" id="KW-0968">Cytoplasmic vesicle</keyword>
<dbReference type="PROSITE" id="PS50942">
    <property type="entry name" value="ENTH"/>
    <property type="match status" value="1"/>
</dbReference>
<dbReference type="Pfam" id="PF01417">
    <property type="entry name" value="ENTH"/>
    <property type="match status" value="1"/>
</dbReference>
<feature type="compositionally biased region" description="Polar residues" evidence="5">
    <location>
        <begin position="531"/>
        <end position="540"/>
    </location>
</feature>
<comment type="subcellular location">
    <subcellularLocation>
        <location evidence="1">Cytoplasmic vesicle</location>
    </subcellularLocation>
    <subcellularLocation>
        <location evidence="2">Golgi apparatus</location>
        <location evidence="2">trans-Golgi network</location>
    </subcellularLocation>
</comment>
<gene>
    <name evidence="8" type="primary">LOC115223890</name>
</gene>
<name>A0A6P7TGJ0_9MOLL</name>
<accession>A0A6P7TGJ0</accession>
<evidence type="ECO:0000256" key="4">
    <source>
        <dbReference type="ARBA" id="ARBA00023329"/>
    </source>
</evidence>
<dbReference type="SUPFAM" id="SSF48464">
    <property type="entry name" value="ENTH/VHS domain"/>
    <property type="match status" value="1"/>
</dbReference>
<dbReference type="InterPro" id="IPR035802">
    <property type="entry name" value="ENTH/VHS_tepsin"/>
</dbReference>
<dbReference type="InterPro" id="IPR058028">
    <property type="entry name" value="Tepsin_VHS/ENTH-like"/>
</dbReference>
<evidence type="ECO:0000313" key="8">
    <source>
        <dbReference type="RefSeq" id="XP_029650468.1"/>
    </source>
</evidence>
<dbReference type="RefSeq" id="XP_029650468.1">
    <property type="nucleotide sequence ID" value="XM_029794608.2"/>
</dbReference>
<dbReference type="InterPro" id="IPR008942">
    <property type="entry name" value="ENTH_VHS"/>
</dbReference>
<evidence type="ECO:0000256" key="5">
    <source>
        <dbReference type="SAM" id="MobiDB-lite"/>
    </source>
</evidence>
<feature type="compositionally biased region" description="Polar residues" evidence="5">
    <location>
        <begin position="224"/>
        <end position="233"/>
    </location>
</feature>
<sequence length="555" mass="61678">MEVVNKVSFVNKINMLMKATSDDDKPIPGYLYDEVNKISYESTAYCTSLLEFLVSQLEKKSCHVKLKVLKLMTNLVEKGHPHFRQGLRRQANGIREATKFSGPPDPLHGTVPYLVVRQMAQNLSEVLFDADYNVDTESETKTVRPTSISTGMGNIQGKSRMEGFGSSPQHLPKSTSQILRNSIGNFLDKFTDSSQINQVFIPELDKQPSNFAPVQLSQTLSDDAISGSQSMSSLPAKLPVPHHVPGRAGGGWDDDDDDVHYGDEDNSVAVKSTTSSSHTSSKETKVSNEILSSRRDSEEYSMPDWNAEDQLVCEMIENTRPLPTRSDLEAFVSKCSSLNCEKVIDLINQHLQTDAQLHSQLLCLFMLEWLSRADYININLLASVCKDSLLNLYNNTCGVNSGEMQLVHSKCRKIIRILEKLTVYKTILPSSVAQPIPDDNSRDKPVSSEHLMSESLSKNGNFYGSEADGEENCTDDKMKASSIFHFIHDEEMKNGVNKELEKTADYSNEQSPKQPVEIGLKAAVMDNELSDVSSQPSVGSEFSLLNEDSLEVNES</sequence>
<evidence type="ECO:0000256" key="1">
    <source>
        <dbReference type="ARBA" id="ARBA00004541"/>
    </source>
</evidence>
<feature type="compositionally biased region" description="Low complexity" evidence="5">
    <location>
        <begin position="267"/>
        <end position="279"/>
    </location>
</feature>
<dbReference type="Pfam" id="PF25827">
    <property type="entry name" value="TVHS-like"/>
    <property type="match status" value="1"/>
</dbReference>
<dbReference type="CDD" id="cd03572">
    <property type="entry name" value="ENTH_like_Tepsin"/>
    <property type="match status" value="1"/>
</dbReference>
<feature type="compositionally biased region" description="Basic and acidic residues" evidence="5">
    <location>
        <begin position="280"/>
        <end position="298"/>
    </location>
</feature>
<keyword evidence="3" id="KW-0333">Golgi apparatus</keyword>
<organism evidence="7 8">
    <name type="scientific">Octopus sinensis</name>
    <name type="common">East Asian common octopus</name>
    <dbReference type="NCBI Taxonomy" id="2607531"/>
    <lineage>
        <taxon>Eukaryota</taxon>
        <taxon>Metazoa</taxon>
        <taxon>Spiralia</taxon>
        <taxon>Lophotrochozoa</taxon>
        <taxon>Mollusca</taxon>
        <taxon>Cephalopoda</taxon>
        <taxon>Coleoidea</taxon>
        <taxon>Octopodiformes</taxon>
        <taxon>Octopoda</taxon>
        <taxon>Incirrata</taxon>
        <taxon>Octopodidae</taxon>
        <taxon>Octopus</taxon>
    </lineage>
</organism>
<dbReference type="GO" id="GO:0032588">
    <property type="term" value="C:trans-Golgi network membrane"/>
    <property type="evidence" value="ECO:0007669"/>
    <property type="project" value="TreeGrafter"/>
</dbReference>
<reference evidence="8" key="1">
    <citation type="submission" date="2025-08" db="UniProtKB">
        <authorList>
            <consortium name="RefSeq"/>
        </authorList>
    </citation>
    <scope>IDENTIFICATION</scope>
</reference>
<evidence type="ECO:0000259" key="6">
    <source>
        <dbReference type="PROSITE" id="PS50942"/>
    </source>
</evidence>
<dbReference type="Gene3D" id="1.25.40.90">
    <property type="match status" value="1"/>
</dbReference>
<evidence type="ECO:0000256" key="3">
    <source>
        <dbReference type="ARBA" id="ARBA00023034"/>
    </source>
</evidence>
<feature type="domain" description="ENTH" evidence="6">
    <location>
        <begin position="4"/>
        <end position="137"/>
    </location>
</feature>
<dbReference type="KEGG" id="osn:115223890"/>
<feature type="region of interest" description="Disordered" evidence="5">
    <location>
        <begin position="224"/>
        <end position="301"/>
    </location>
</feature>
<evidence type="ECO:0000256" key="2">
    <source>
        <dbReference type="ARBA" id="ARBA00004601"/>
    </source>
</evidence>
<dbReference type="GO" id="GO:0031410">
    <property type="term" value="C:cytoplasmic vesicle"/>
    <property type="evidence" value="ECO:0007669"/>
    <property type="project" value="UniProtKB-SubCell"/>
</dbReference>
<dbReference type="Proteomes" id="UP000515154">
    <property type="component" value="Linkage group LG24"/>
</dbReference>
<dbReference type="InterPro" id="IPR013809">
    <property type="entry name" value="ENTH"/>
</dbReference>
<evidence type="ECO:0000313" key="7">
    <source>
        <dbReference type="Proteomes" id="UP000515154"/>
    </source>
</evidence>
<dbReference type="PANTHER" id="PTHR21514">
    <property type="entry name" value="AP-4 COMPLEX ACCESSORY SUBUNIT TEPSIN"/>
    <property type="match status" value="1"/>
</dbReference>
<dbReference type="InterPro" id="IPR039273">
    <property type="entry name" value="TEPSIN"/>
</dbReference>